<proteinExistence type="predicted"/>
<accession>A0AAE3NUG4</accession>
<dbReference type="InterPro" id="IPR007844">
    <property type="entry name" value="AsmA"/>
</dbReference>
<evidence type="ECO:0000313" key="3">
    <source>
        <dbReference type="Proteomes" id="UP001220964"/>
    </source>
</evidence>
<name>A0AAE3NUG4_9RHOB</name>
<sequence length="658" mass="68210">MRWIVRIVLFVVVVAALAVGALFLLPADRIAGFAAERFEDATGRAMTLGGDIRPTIWPELGVRTGPVRIANADWSQEGPILSAEALTIGVDVLALIRGDIRITGVEVQAPEVVLEIASDGRANWDMGTGADSAAPEAVETEGGTVPAFRLDEAVIRSGALTFIDHAGGSRMRLDEVDATLRLPDFEGPADMTLAATMNGQRLSLEAQVSQFAAFLARGAVPVALTAEVGGSTLSFDGRAGLVPVAAGGTLDADMADMAAVFALLGRAAPEIPEGLGRSIRVQGQVTATEAGKVTLRDGTVRLDDNTLAAAADLVLTGARPKLTAQVTAGALDVSALAGAGSSENGDAAGGGGDAAGWSRTPIDVSGLQALDAEIAFVADSVELGLARLGRTSLLMTLLDGRAVTEIRQLSAYDGLIQGSFVVNSRGGLSVRANLTGAGVALQPLLEQLAGSDRLLADGEVTLNLLGVGNDMHSLMTSLSGDGALSLGQGELRGLDLAGMLRNLDTSYVGAGQKTIFDSIDATFRVENGVLSNDDLALLAPLVNATGTGQVGLGARTLDYRLLPILLEGAEGEGGLRVPLIVSGPWNAPRFRLDLEALVTQEFGDEIEALKGEVESKVTERISEELGVEVESLDNVEETLQEELENRARETLRGLFGGN</sequence>
<dbReference type="PANTHER" id="PTHR30441:SF4">
    <property type="entry name" value="PROTEIN ASMA"/>
    <property type="match status" value="1"/>
</dbReference>
<gene>
    <name evidence="2" type="ORF">P1J78_15885</name>
</gene>
<dbReference type="Proteomes" id="UP001220964">
    <property type="component" value="Unassembled WGS sequence"/>
</dbReference>
<protein>
    <submittedName>
        <fullName evidence="2">AsmA family protein</fullName>
    </submittedName>
</protein>
<dbReference type="GO" id="GO:0005886">
    <property type="term" value="C:plasma membrane"/>
    <property type="evidence" value="ECO:0007669"/>
    <property type="project" value="TreeGrafter"/>
</dbReference>
<keyword evidence="3" id="KW-1185">Reference proteome</keyword>
<dbReference type="RefSeq" id="WP_275568352.1">
    <property type="nucleotide sequence ID" value="NZ_JARGYC010000044.1"/>
</dbReference>
<reference evidence="2" key="1">
    <citation type="submission" date="2023-03" db="EMBL/GenBank/DDBJ databases">
        <title>Multiphase analysis and comparison of six strains from genera Psychromarinibacter, Lutimaribacter, and Maritimibacter, including a novel species: Psychromarinibacter sediminicola sp. nov.</title>
        <authorList>
            <person name="Wang Y.-H."/>
            <person name="Ye M.-Q."/>
            <person name="Du Z.-J."/>
        </authorList>
    </citation>
    <scope>NUCLEOTIDE SEQUENCE</scope>
    <source>
        <strain evidence="2">C21-152</strain>
    </source>
</reference>
<dbReference type="EMBL" id="JARGYC010000044">
    <property type="protein sequence ID" value="MDF0602221.1"/>
    <property type="molecule type" value="Genomic_DNA"/>
</dbReference>
<evidence type="ECO:0000259" key="1">
    <source>
        <dbReference type="Pfam" id="PF05170"/>
    </source>
</evidence>
<evidence type="ECO:0000313" key="2">
    <source>
        <dbReference type="EMBL" id="MDF0602221.1"/>
    </source>
</evidence>
<dbReference type="InterPro" id="IPR052894">
    <property type="entry name" value="AsmA-related"/>
</dbReference>
<feature type="domain" description="AsmA" evidence="1">
    <location>
        <begin position="8"/>
        <end position="200"/>
    </location>
</feature>
<dbReference type="Pfam" id="PF05170">
    <property type="entry name" value="AsmA"/>
    <property type="match status" value="2"/>
</dbReference>
<dbReference type="AlphaFoldDB" id="A0AAE3NUG4"/>
<organism evidence="2 3">
    <name type="scientific">Psychromarinibacter sediminicola</name>
    <dbReference type="NCBI Taxonomy" id="3033385"/>
    <lineage>
        <taxon>Bacteria</taxon>
        <taxon>Pseudomonadati</taxon>
        <taxon>Pseudomonadota</taxon>
        <taxon>Alphaproteobacteria</taxon>
        <taxon>Rhodobacterales</taxon>
        <taxon>Paracoccaceae</taxon>
        <taxon>Psychromarinibacter</taxon>
    </lineage>
</organism>
<dbReference type="PANTHER" id="PTHR30441">
    <property type="entry name" value="DUF748 DOMAIN-CONTAINING PROTEIN"/>
    <property type="match status" value="1"/>
</dbReference>
<feature type="domain" description="AsmA" evidence="1">
    <location>
        <begin position="255"/>
        <end position="534"/>
    </location>
</feature>
<comment type="caution">
    <text evidence="2">The sequence shown here is derived from an EMBL/GenBank/DDBJ whole genome shotgun (WGS) entry which is preliminary data.</text>
</comment>
<dbReference type="GO" id="GO:0090313">
    <property type="term" value="P:regulation of protein targeting to membrane"/>
    <property type="evidence" value="ECO:0007669"/>
    <property type="project" value="TreeGrafter"/>
</dbReference>